<protein>
    <recommendedName>
        <fullName evidence="10">Dynein regulatory complex subunit 2</fullName>
    </recommendedName>
    <alternativeName>
        <fullName evidence="11">Coiled-coil domain-containing protein 65</fullName>
    </alternativeName>
</protein>
<evidence type="ECO:0000259" key="14">
    <source>
        <dbReference type="Pfam" id="PF14772"/>
    </source>
</evidence>
<evidence type="ECO:0000256" key="8">
    <source>
        <dbReference type="ARBA" id="ARBA00037841"/>
    </source>
</evidence>
<evidence type="ECO:0000256" key="7">
    <source>
        <dbReference type="ARBA" id="ARBA00023273"/>
    </source>
</evidence>
<evidence type="ECO:0000256" key="11">
    <source>
        <dbReference type="ARBA" id="ARBA00041517"/>
    </source>
</evidence>
<evidence type="ECO:0000256" key="3">
    <source>
        <dbReference type="ARBA" id="ARBA00022846"/>
    </source>
</evidence>
<organism evidence="15">
    <name type="scientific">Mesocestoides corti</name>
    <name type="common">Flatworm</name>
    <dbReference type="NCBI Taxonomy" id="53468"/>
    <lineage>
        <taxon>Eukaryota</taxon>
        <taxon>Metazoa</taxon>
        <taxon>Spiralia</taxon>
        <taxon>Lophotrochozoa</taxon>
        <taxon>Platyhelminthes</taxon>
        <taxon>Cestoda</taxon>
        <taxon>Eucestoda</taxon>
        <taxon>Cyclophyllidea</taxon>
        <taxon>Mesocestoididae</taxon>
        <taxon>Mesocestoides</taxon>
    </lineage>
</organism>
<keyword evidence="6" id="KW-0206">Cytoskeleton</keyword>
<dbReference type="WBParaSite" id="MCU_005748-RA">
    <property type="protein sequence ID" value="MCU_005748-RA"/>
    <property type="gene ID" value="MCU_005748"/>
</dbReference>
<evidence type="ECO:0000256" key="6">
    <source>
        <dbReference type="ARBA" id="ARBA00023212"/>
    </source>
</evidence>
<dbReference type="GO" id="GO:0070286">
    <property type="term" value="P:axonemal dynein complex assembly"/>
    <property type="evidence" value="ECO:0007669"/>
    <property type="project" value="InterPro"/>
</dbReference>
<keyword evidence="5" id="KW-0969">Cilium</keyword>
<dbReference type="Pfam" id="PF14772">
    <property type="entry name" value="NYD-SP28"/>
    <property type="match status" value="1"/>
</dbReference>
<evidence type="ECO:0000256" key="2">
    <source>
        <dbReference type="ARBA" id="ARBA00022490"/>
    </source>
</evidence>
<sequence>MAKKKLKNMTEAEKAARLEQQRLAALAAAKKKEDLLHLYLKNKLEKEEQITKINTLKLNHQWRMLLRKAKSKEVKNDLQILKSTFDRIKDRKENILKTLNKELEQSEEQYMMSMRNHLHNLDLLVG</sequence>
<name>A0A5K3F9H0_MESCO</name>
<evidence type="ECO:0000313" key="15">
    <source>
        <dbReference type="WBParaSite" id="MCU_005748-RA"/>
    </source>
</evidence>
<proteinExistence type="inferred from homology"/>
<evidence type="ECO:0000256" key="9">
    <source>
        <dbReference type="ARBA" id="ARBA00038424"/>
    </source>
</evidence>
<keyword evidence="7" id="KW-0966">Cell projection</keyword>
<dbReference type="InterPro" id="IPR039750">
    <property type="entry name" value="DRC1/DRC2"/>
</dbReference>
<evidence type="ECO:0000256" key="4">
    <source>
        <dbReference type="ARBA" id="ARBA00023054"/>
    </source>
</evidence>
<comment type="function">
    <text evidence="12">Component of the nexin-dynein regulatory complex (N-DRC), a key regulator of ciliary/flagellar motility which maintains the alignment and integrity of the distal axoneme and regulates microtubule sliding in motile axonemes. Plays a critical role in the assembly of N-DRC and also stabilizes the assembly of multiple inner dynein arms and radial spokes. Coassembles with DRC1 to form a central scaffold needed for assembly of the N-DRC and its attachment to the outer doublet microtubules.</text>
</comment>
<dbReference type="GO" id="GO:0005858">
    <property type="term" value="C:axonemal dynein complex"/>
    <property type="evidence" value="ECO:0007669"/>
    <property type="project" value="InterPro"/>
</dbReference>
<evidence type="ECO:0000256" key="5">
    <source>
        <dbReference type="ARBA" id="ARBA00023069"/>
    </source>
</evidence>
<dbReference type="AlphaFoldDB" id="A0A5K3F9H0"/>
<dbReference type="InterPro" id="IPR039505">
    <property type="entry name" value="DRC1/2_N"/>
</dbReference>
<keyword evidence="4 13" id="KW-0175">Coiled coil</keyword>
<evidence type="ECO:0000256" key="1">
    <source>
        <dbReference type="ARBA" id="ARBA00004611"/>
    </source>
</evidence>
<evidence type="ECO:0000256" key="13">
    <source>
        <dbReference type="SAM" id="Coils"/>
    </source>
</evidence>
<keyword evidence="3" id="KW-0282">Flagellum</keyword>
<comment type="subcellular location">
    <subcellularLocation>
        <location evidence="1">Cytoplasm</location>
        <location evidence="1">Cytoskeleton</location>
        <location evidence="1">Flagellum axoneme</location>
    </subcellularLocation>
    <subcellularLocation>
        <location evidence="8">Cytoplasm</location>
        <location evidence="8">Cytoskeleton</location>
        <location evidence="8">Flagellum basal body</location>
    </subcellularLocation>
</comment>
<reference evidence="15" key="1">
    <citation type="submission" date="2019-11" db="UniProtKB">
        <authorList>
            <consortium name="WormBaseParasite"/>
        </authorList>
    </citation>
    <scope>IDENTIFICATION</scope>
</reference>
<dbReference type="PANTHER" id="PTHR21625:SF0">
    <property type="entry name" value="DYNEIN REGULATORY COMPLEX SUBUNIT 2"/>
    <property type="match status" value="1"/>
</dbReference>
<feature type="domain" description="Dynein regulatory complex protein 1/2 N-terminal" evidence="14">
    <location>
        <begin position="22"/>
        <end position="120"/>
    </location>
</feature>
<feature type="coiled-coil region" evidence="13">
    <location>
        <begin position="89"/>
        <end position="116"/>
    </location>
</feature>
<comment type="similarity">
    <text evidence="9">Belongs to the DRC2 family.</text>
</comment>
<keyword evidence="2" id="KW-0963">Cytoplasm</keyword>
<evidence type="ECO:0000256" key="10">
    <source>
        <dbReference type="ARBA" id="ARBA00040899"/>
    </source>
</evidence>
<dbReference type="GO" id="GO:0003352">
    <property type="term" value="P:regulation of cilium movement"/>
    <property type="evidence" value="ECO:0007669"/>
    <property type="project" value="TreeGrafter"/>
</dbReference>
<dbReference type="GO" id="GO:0060285">
    <property type="term" value="P:cilium-dependent cell motility"/>
    <property type="evidence" value="ECO:0007669"/>
    <property type="project" value="TreeGrafter"/>
</dbReference>
<dbReference type="PANTHER" id="PTHR21625">
    <property type="entry name" value="NYD-SP28 PROTEIN"/>
    <property type="match status" value="1"/>
</dbReference>
<evidence type="ECO:0000256" key="12">
    <source>
        <dbReference type="ARBA" id="ARBA00045865"/>
    </source>
</evidence>
<accession>A0A5K3F9H0</accession>